<accession>A0A8S1DS46</accession>
<proteinExistence type="predicted"/>
<evidence type="ECO:0000256" key="2">
    <source>
        <dbReference type="SAM" id="Phobius"/>
    </source>
</evidence>
<dbReference type="EMBL" id="CADEPI010000500">
    <property type="protein sequence ID" value="CAB3386689.1"/>
    <property type="molecule type" value="Genomic_DNA"/>
</dbReference>
<name>A0A8S1DS46_9INSE</name>
<feature type="transmembrane region" description="Helical" evidence="2">
    <location>
        <begin position="72"/>
        <end position="95"/>
    </location>
</feature>
<dbReference type="InterPro" id="IPR009818">
    <property type="entry name" value="PAM2_motif"/>
</dbReference>
<dbReference type="OrthoDB" id="6480243at2759"/>
<keyword evidence="2" id="KW-0812">Transmembrane</keyword>
<sequence length="376" mass="42348">MDLSRARQPWLPQYMIGGAVLEYVRTQRLLGVHIARDLRWNHHVDVQRKKAAQTLGFAARNLRGCTQRVKRMAYLTLVSLYIISFPTTPTTYVFIQPDLVGPTVPSIPQAHPVADNMKSSQSNHETPETSMQAPENPEKFDFLDTAASDSVSSNMKKEALENVPLNLNPEVMPGSTSASLNTEASESIMQTLNHADSPHALDTEVTATFKIASDEETARKSNLNPEAQEFIPTVPRSSNQSTEQAQIQSWQPNIYYENQIFFAQYPLAQWYYPTMLMIPKNQYAPHWNNYAPTYTQNYGWKIQPYLNATPQMAPADCNNHNQENHPETGNFEVPEDKTPTMISAYGLPLASGNGSSQAPPCTKPNQKRSKRKHQKK</sequence>
<gene>
    <name evidence="3" type="ORF">CLODIP_2_CD10208</name>
</gene>
<reference evidence="3 4" key="1">
    <citation type="submission" date="2020-04" db="EMBL/GenBank/DDBJ databases">
        <authorList>
            <person name="Alioto T."/>
            <person name="Alioto T."/>
            <person name="Gomez Garrido J."/>
        </authorList>
    </citation>
    <scope>NUCLEOTIDE SEQUENCE [LARGE SCALE GENOMIC DNA]</scope>
</reference>
<evidence type="ECO:0000313" key="3">
    <source>
        <dbReference type="EMBL" id="CAB3386689.1"/>
    </source>
</evidence>
<keyword evidence="2" id="KW-0472">Membrane</keyword>
<keyword evidence="4" id="KW-1185">Reference proteome</keyword>
<protein>
    <submittedName>
        <fullName evidence="3">Uncharacterized protein</fullName>
    </submittedName>
</protein>
<comment type="caution">
    <text evidence="3">The sequence shown here is derived from an EMBL/GenBank/DDBJ whole genome shotgun (WGS) entry which is preliminary data.</text>
</comment>
<dbReference type="Pfam" id="PF07145">
    <property type="entry name" value="PAM2"/>
    <property type="match status" value="1"/>
</dbReference>
<feature type="region of interest" description="Disordered" evidence="1">
    <location>
        <begin position="109"/>
        <end position="136"/>
    </location>
</feature>
<dbReference type="Proteomes" id="UP000494165">
    <property type="component" value="Unassembled WGS sequence"/>
</dbReference>
<evidence type="ECO:0000256" key="1">
    <source>
        <dbReference type="SAM" id="MobiDB-lite"/>
    </source>
</evidence>
<keyword evidence="2" id="KW-1133">Transmembrane helix</keyword>
<dbReference type="AlphaFoldDB" id="A0A8S1DS46"/>
<evidence type="ECO:0000313" key="4">
    <source>
        <dbReference type="Proteomes" id="UP000494165"/>
    </source>
</evidence>
<feature type="region of interest" description="Disordered" evidence="1">
    <location>
        <begin position="343"/>
        <end position="376"/>
    </location>
</feature>
<feature type="compositionally biased region" description="Basic residues" evidence="1">
    <location>
        <begin position="365"/>
        <end position="376"/>
    </location>
</feature>
<feature type="compositionally biased region" description="Polar residues" evidence="1">
    <location>
        <begin position="117"/>
        <end position="133"/>
    </location>
</feature>
<organism evidence="3 4">
    <name type="scientific">Cloeon dipterum</name>
    <dbReference type="NCBI Taxonomy" id="197152"/>
    <lineage>
        <taxon>Eukaryota</taxon>
        <taxon>Metazoa</taxon>
        <taxon>Ecdysozoa</taxon>
        <taxon>Arthropoda</taxon>
        <taxon>Hexapoda</taxon>
        <taxon>Insecta</taxon>
        <taxon>Pterygota</taxon>
        <taxon>Palaeoptera</taxon>
        <taxon>Ephemeroptera</taxon>
        <taxon>Pisciforma</taxon>
        <taxon>Baetidae</taxon>
        <taxon>Cloeon</taxon>
    </lineage>
</organism>